<gene>
    <name evidence="3" type="ORF">SAMN05216175_10467</name>
</gene>
<dbReference type="InterPro" id="IPR050445">
    <property type="entry name" value="Bact_polysacc_biosynth/exp"/>
</dbReference>
<reference evidence="4" key="1">
    <citation type="submission" date="2016-10" db="EMBL/GenBank/DDBJ databases">
        <authorList>
            <person name="Varghese N."/>
            <person name="Submissions S."/>
        </authorList>
    </citation>
    <scope>NUCLEOTIDE SEQUENCE [LARGE SCALE GENOMIC DNA]</scope>
    <source>
        <strain evidence="4">CGMCC 1.10971</strain>
    </source>
</reference>
<name>A0A1I2PZC3_9GAMM</name>
<feature type="coiled-coil region" evidence="1">
    <location>
        <begin position="171"/>
        <end position="228"/>
    </location>
</feature>
<sequence length="361" mass="40668">MKKLMSKNPVWLICTITVFVVTCYWMLFASDRYISQTNIVLESPQISAPTLNVRNILSGSGGHGDMLLLRDYLLSVDMLKKVQVNNDFREHFSNKKIDFLSRLADQNVSLEELHQYYLKQISVELDEYANVLRIKVNAFTPMVANGIANFLLSEGERHMNAMGQRLAAEQVNFLEAQVVALSENFEKARQALLDYQNKYGLISPTDTVESLSAVVAGLEGQLSNLQSNRTALVSYQSRKSPDVVKMDSQIAAIKTQIAIERARMAQQSGDALNVKSADYQSLELKMQFAKESYSGALAALENTRIEAARKLKQISVLQSPTFPEYPVEPRRIYNSVTFGLIAIFLSLIVQMIMLIIKDHRD</sequence>
<keyword evidence="2" id="KW-1133">Transmembrane helix</keyword>
<dbReference type="PANTHER" id="PTHR32309">
    <property type="entry name" value="TYROSINE-PROTEIN KINASE"/>
    <property type="match status" value="1"/>
</dbReference>
<keyword evidence="4" id="KW-1185">Reference proteome</keyword>
<accession>A0A1I2PZC3</accession>
<protein>
    <submittedName>
        <fullName evidence="3">Capsular polysaccharide transport system permease protein</fullName>
    </submittedName>
</protein>
<dbReference type="GO" id="GO:0005886">
    <property type="term" value="C:plasma membrane"/>
    <property type="evidence" value="ECO:0007669"/>
    <property type="project" value="TreeGrafter"/>
</dbReference>
<evidence type="ECO:0000256" key="2">
    <source>
        <dbReference type="SAM" id="Phobius"/>
    </source>
</evidence>
<evidence type="ECO:0000256" key="1">
    <source>
        <dbReference type="SAM" id="Coils"/>
    </source>
</evidence>
<organism evidence="3 4">
    <name type="scientific">Neptunomonas qingdaonensis</name>
    <dbReference type="NCBI Taxonomy" id="1045558"/>
    <lineage>
        <taxon>Bacteria</taxon>
        <taxon>Pseudomonadati</taxon>
        <taxon>Pseudomonadota</taxon>
        <taxon>Gammaproteobacteria</taxon>
        <taxon>Oceanospirillales</taxon>
        <taxon>Oceanospirillaceae</taxon>
        <taxon>Neptunomonas</taxon>
    </lineage>
</organism>
<dbReference type="STRING" id="1045558.SAMN05216175_10467"/>
<keyword evidence="1" id="KW-0175">Coiled coil</keyword>
<dbReference type="GO" id="GO:0004713">
    <property type="term" value="F:protein tyrosine kinase activity"/>
    <property type="evidence" value="ECO:0007669"/>
    <property type="project" value="TreeGrafter"/>
</dbReference>
<dbReference type="AlphaFoldDB" id="A0A1I2PZC3"/>
<proteinExistence type="predicted"/>
<evidence type="ECO:0000313" key="4">
    <source>
        <dbReference type="Proteomes" id="UP000198623"/>
    </source>
</evidence>
<keyword evidence="2" id="KW-0472">Membrane</keyword>
<evidence type="ECO:0000313" key="3">
    <source>
        <dbReference type="EMBL" id="SFG19357.1"/>
    </source>
</evidence>
<dbReference type="PANTHER" id="PTHR32309:SF13">
    <property type="entry name" value="FERRIC ENTEROBACTIN TRANSPORT PROTEIN FEPE"/>
    <property type="match status" value="1"/>
</dbReference>
<keyword evidence="2" id="KW-0812">Transmembrane</keyword>
<dbReference type="OrthoDB" id="5497849at2"/>
<feature type="transmembrane region" description="Helical" evidence="2">
    <location>
        <begin position="332"/>
        <end position="356"/>
    </location>
</feature>
<feature type="transmembrane region" description="Helical" evidence="2">
    <location>
        <begin position="9"/>
        <end position="28"/>
    </location>
</feature>
<dbReference type="EMBL" id="FOOU01000004">
    <property type="protein sequence ID" value="SFG19357.1"/>
    <property type="molecule type" value="Genomic_DNA"/>
</dbReference>
<dbReference type="RefSeq" id="WP_090726308.1">
    <property type="nucleotide sequence ID" value="NZ_FOOU01000004.1"/>
</dbReference>
<dbReference type="Proteomes" id="UP000198623">
    <property type="component" value="Unassembled WGS sequence"/>
</dbReference>